<dbReference type="GO" id="GO:0070651">
    <property type="term" value="P:nonfunctional rRNA decay"/>
    <property type="evidence" value="ECO:0007669"/>
    <property type="project" value="TreeGrafter"/>
</dbReference>
<dbReference type="PANTHER" id="PTHR10853:SF0">
    <property type="entry name" value="PROTEIN PELOTA HOMOLOG"/>
    <property type="match status" value="1"/>
</dbReference>
<dbReference type="GO" id="GO:0071025">
    <property type="term" value="P:RNA surveillance"/>
    <property type="evidence" value="ECO:0007669"/>
    <property type="project" value="InterPro"/>
</dbReference>
<keyword evidence="7" id="KW-0498">Mitosis</keyword>
<accession>A0A8H3F6L5</accession>
<evidence type="ECO:0000256" key="11">
    <source>
        <dbReference type="SAM" id="MobiDB-lite"/>
    </source>
</evidence>
<dbReference type="FunFam" id="2.30.30.870:FF:000001">
    <property type="entry name" value="Protein pelota homolog"/>
    <property type="match status" value="1"/>
</dbReference>
<evidence type="ECO:0000256" key="7">
    <source>
        <dbReference type="ARBA" id="ARBA00022776"/>
    </source>
</evidence>
<dbReference type="GO" id="GO:1990533">
    <property type="term" value="C:Dom34-Hbs1 complex"/>
    <property type="evidence" value="ECO:0007669"/>
    <property type="project" value="UniProtKB-ARBA"/>
</dbReference>
<dbReference type="SUPFAM" id="SSF55315">
    <property type="entry name" value="L30e-like"/>
    <property type="match status" value="1"/>
</dbReference>
<evidence type="ECO:0000256" key="10">
    <source>
        <dbReference type="RuleBase" id="RU362019"/>
    </source>
</evidence>
<evidence type="ECO:0000256" key="4">
    <source>
        <dbReference type="ARBA" id="ARBA00022490"/>
    </source>
</evidence>
<comment type="caution">
    <text evidence="13">The sequence shown here is derived from an EMBL/GenBank/DDBJ whole genome shotgun (WGS) entry which is preliminary data.</text>
</comment>
<feature type="domain" description="eRF1/Pelota-like N-terminal" evidence="12">
    <location>
        <begin position="1"/>
        <end position="131"/>
    </location>
</feature>
<dbReference type="EMBL" id="CAJPDS010000022">
    <property type="protein sequence ID" value="CAF9918663.1"/>
    <property type="molecule type" value="Genomic_DNA"/>
</dbReference>
<feature type="region of interest" description="Disordered" evidence="11">
    <location>
        <begin position="382"/>
        <end position="405"/>
    </location>
</feature>
<dbReference type="InterPro" id="IPR004405">
    <property type="entry name" value="TF_pelota"/>
</dbReference>
<dbReference type="InterPro" id="IPR058547">
    <property type="entry name" value="Pelota_N"/>
</dbReference>
<dbReference type="Gene3D" id="2.30.30.870">
    <property type="entry name" value="Pelota, domain A"/>
    <property type="match status" value="1"/>
</dbReference>
<dbReference type="InterPro" id="IPR042226">
    <property type="entry name" value="eFR1_2_sf"/>
</dbReference>
<dbReference type="InterPro" id="IPR029064">
    <property type="entry name" value="Ribosomal_eL30-like_sf"/>
</dbReference>
<evidence type="ECO:0000256" key="5">
    <source>
        <dbReference type="ARBA" id="ARBA00022618"/>
    </source>
</evidence>
<dbReference type="OrthoDB" id="10249111at2759"/>
<evidence type="ECO:0000313" key="13">
    <source>
        <dbReference type="EMBL" id="CAF9918663.1"/>
    </source>
</evidence>
<dbReference type="FunFam" id="3.30.420.60:FF:000004">
    <property type="entry name" value="Protein DOM34 homolog"/>
    <property type="match status" value="1"/>
</dbReference>
<keyword evidence="8" id="KW-0469">Meiosis</keyword>
<dbReference type="Pfam" id="PF03464">
    <property type="entry name" value="eRF1_2"/>
    <property type="match status" value="1"/>
</dbReference>
<comment type="function">
    <text evidence="10">Component of the Dom34-Hbs1 complex, a complex that recognizes stalled ribosomes and triggers the No-Go Decay (NGD) pathway (PubMed:20890290). In the Dom34-Hbs1 complex, dom34 recognizes ribosomes stalled at the 3' end of an mRNA and engages stalled ribosomes by destabilizing mRNA in the mRNA channel. Following ribosome-binding, the Dom34-Hbs1 complex promotes the disassembly of stalled ribosomes, followed by degradation of damaged mRNAs as part of the NGD pathway.</text>
</comment>
<dbReference type="PANTHER" id="PTHR10853">
    <property type="entry name" value="PELOTA"/>
    <property type="match status" value="1"/>
</dbReference>
<dbReference type="AlphaFoldDB" id="A0A8H3F6L5"/>
<dbReference type="Pfam" id="PF26356">
    <property type="entry name" value="Pelota_N"/>
    <property type="match status" value="1"/>
</dbReference>
<name>A0A8H3F6L5_9LECA</name>
<dbReference type="GO" id="GO:0032790">
    <property type="term" value="P:ribosome disassembly"/>
    <property type="evidence" value="ECO:0007669"/>
    <property type="project" value="TreeGrafter"/>
</dbReference>
<protein>
    <recommendedName>
        <fullName evidence="10">Protein DOM34 homolog</fullName>
    </recommendedName>
</protein>
<feature type="compositionally biased region" description="Polar residues" evidence="11">
    <location>
        <begin position="394"/>
        <end position="405"/>
    </location>
</feature>
<dbReference type="GO" id="GO:0005737">
    <property type="term" value="C:cytoplasm"/>
    <property type="evidence" value="ECO:0007669"/>
    <property type="project" value="UniProtKB-SubCell"/>
</dbReference>
<dbReference type="GO" id="GO:0070966">
    <property type="term" value="P:nuclear-transcribed mRNA catabolic process, no-go decay"/>
    <property type="evidence" value="ECO:0007669"/>
    <property type="project" value="InterPro"/>
</dbReference>
<dbReference type="GO" id="GO:0046872">
    <property type="term" value="F:metal ion binding"/>
    <property type="evidence" value="ECO:0007669"/>
    <property type="project" value="UniProtKB-KW"/>
</dbReference>
<keyword evidence="9" id="KW-0131">Cell cycle</keyword>
<evidence type="ECO:0000256" key="1">
    <source>
        <dbReference type="ARBA" id="ARBA00001968"/>
    </source>
</evidence>
<keyword evidence="4 10" id="KW-0963">Cytoplasm</keyword>
<dbReference type="FunFam" id="3.30.1330.30:FF:000008">
    <property type="entry name" value="Protein pelota homolog"/>
    <property type="match status" value="1"/>
</dbReference>
<dbReference type="SMART" id="SM01194">
    <property type="entry name" value="eRF1_1"/>
    <property type="match status" value="1"/>
</dbReference>
<evidence type="ECO:0000256" key="6">
    <source>
        <dbReference type="ARBA" id="ARBA00022723"/>
    </source>
</evidence>
<dbReference type="SUPFAM" id="SSF159065">
    <property type="entry name" value="Dom34/Pelota N-terminal domain-like"/>
    <property type="match status" value="1"/>
</dbReference>
<keyword evidence="14" id="KW-1185">Reference proteome</keyword>
<evidence type="ECO:0000313" key="14">
    <source>
        <dbReference type="Proteomes" id="UP000664521"/>
    </source>
</evidence>
<comment type="subcellular location">
    <subcellularLocation>
        <location evidence="2 10">Cytoplasm</location>
    </subcellularLocation>
</comment>
<dbReference type="InterPro" id="IPR038069">
    <property type="entry name" value="Pelota/DOM34_N"/>
</dbReference>
<evidence type="ECO:0000256" key="9">
    <source>
        <dbReference type="ARBA" id="ARBA00023306"/>
    </source>
</evidence>
<keyword evidence="5" id="KW-0132">Cell division</keyword>
<evidence type="ECO:0000256" key="2">
    <source>
        <dbReference type="ARBA" id="ARBA00004496"/>
    </source>
</evidence>
<proteinExistence type="inferred from homology"/>
<keyword evidence="6 10" id="KW-0479">Metal-binding</keyword>
<reference evidence="13" key="1">
    <citation type="submission" date="2021-03" db="EMBL/GenBank/DDBJ databases">
        <authorList>
            <person name="Tagirdzhanova G."/>
        </authorList>
    </citation>
    <scope>NUCLEOTIDE SEQUENCE</scope>
</reference>
<dbReference type="InterPro" id="IPR005141">
    <property type="entry name" value="eRF1_2"/>
</dbReference>
<sequence>MRLVKQAIERDGSGTMTLCPEEPEDMWFAYNLIRPTDTVRASAIRRVTTESSTGSTSSTRIHTTLTIRVTGLDFDPQSSQLHVSGRIAEETKYTKVGQYHTLDLELHRNFTLEKAEGWDSVAKGLVKEACDPVKSSEAWAIVMEEGMANLCVLTGSRTVLRQRIEGRVPRKRGGTAQGDHDKGLRKFYETILETLLRQIDLTESKPILLASPGYTASNFLKYVLETAINTGNKPLLAQKANFVVVHSSSGHLYALNEVLGQPAVLAKLKDTKFTKETKLMDDFMTLLRKDDGRAWYGPNEVEKAAEQGALGRGGGVLLISDALFRAQDVTVRRRWVKLVDKVRDVEGGEVRVLSSEHESGKKLAGLGGIAAILTFPLQDLDDDEEENDEETIEPNVNRNESGIGS</sequence>
<dbReference type="Pfam" id="PF03465">
    <property type="entry name" value="eRF1_3"/>
    <property type="match status" value="1"/>
</dbReference>
<dbReference type="GO" id="GO:0051301">
    <property type="term" value="P:cell division"/>
    <property type="evidence" value="ECO:0007669"/>
    <property type="project" value="UniProtKB-KW"/>
</dbReference>
<dbReference type="GO" id="GO:0051321">
    <property type="term" value="P:meiotic cell cycle"/>
    <property type="evidence" value="ECO:0007669"/>
    <property type="project" value="UniProtKB-KW"/>
</dbReference>
<dbReference type="SUPFAM" id="SSF53137">
    <property type="entry name" value="Translational machinery components"/>
    <property type="match status" value="1"/>
</dbReference>
<evidence type="ECO:0000259" key="12">
    <source>
        <dbReference type="SMART" id="SM01194"/>
    </source>
</evidence>
<dbReference type="GO" id="GO:0006412">
    <property type="term" value="P:translation"/>
    <property type="evidence" value="ECO:0007669"/>
    <property type="project" value="UniProtKB-ARBA"/>
</dbReference>
<evidence type="ECO:0000256" key="3">
    <source>
        <dbReference type="ARBA" id="ARBA00009504"/>
    </source>
</evidence>
<comment type="cofactor">
    <cofactor evidence="1 10">
        <name>a divalent metal cation</name>
        <dbReference type="ChEBI" id="CHEBI:60240"/>
    </cofactor>
</comment>
<evidence type="ECO:0000256" key="8">
    <source>
        <dbReference type="ARBA" id="ARBA00023254"/>
    </source>
</evidence>
<dbReference type="Gene3D" id="3.30.1330.30">
    <property type="match status" value="1"/>
</dbReference>
<dbReference type="Proteomes" id="UP000664521">
    <property type="component" value="Unassembled WGS sequence"/>
</dbReference>
<gene>
    <name evidence="13" type="primary">DOM34</name>
    <name evidence="13" type="ORF">HETSPECPRED_003827</name>
</gene>
<comment type="similarity">
    <text evidence="3 10">Belongs to the eukaryotic release factor 1 family. Pelota subfamily.</text>
</comment>
<dbReference type="InterPro" id="IPR005142">
    <property type="entry name" value="eRF1_3"/>
</dbReference>
<dbReference type="InterPro" id="IPR005140">
    <property type="entry name" value="eRF1_Pelota-like_N"/>
</dbReference>
<dbReference type="NCBIfam" id="TIGR00111">
    <property type="entry name" value="pelota"/>
    <property type="match status" value="1"/>
</dbReference>
<organism evidence="13 14">
    <name type="scientific">Heterodermia speciosa</name>
    <dbReference type="NCBI Taxonomy" id="116794"/>
    <lineage>
        <taxon>Eukaryota</taxon>
        <taxon>Fungi</taxon>
        <taxon>Dikarya</taxon>
        <taxon>Ascomycota</taxon>
        <taxon>Pezizomycotina</taxon>
        <taxon>Lecanoromycetes</taxon>
        <taxon>OSLEUM clade</taxon>
        <taxon>Lecanoromycetidae</taxon>
        <taxon>Caliciales</taxon>
        <taxon>Physciaceae</taxon>
        <taxon>Heterodermia</taxon>
    </lineage>
</organism>
<feature type="compositionally biased region" description="Acidic residues" evidence="11">
    <location>
        <begin position="382"/>
        <end position="392"/>
    </location>
</feature>
<dbReference type="GO" id="GO:0070481">
    <property type="term" value="P:nuclear-transcribed mRNA catabolic process, non-stop decay"/>
    <property type="evidence" value="ECO:0007669"/>
    <property type="project" value="InterPro"/>
</dbReference>
<dbReference type="Gene3D" id="3.30.420.60">
    <property type="entry name" value="eRF1 domain 2"/>
    <property type="match status" value="1"/>
</dbReference>